<comment type="caution">
    <text evidence="3">The sequence shown here is derived from an EMBL/GenBank/DDBJ whole genome shotgun (WGS) entry which is preliminary data.</text>
</comment>
<accession>A0A931HTP3</accession>
<keyword evidence="4" id="KW-1185">Reference proteome</keyword>
<keyword evidence="1" id="KW-0472">Membrane</keyword>
<evidence type="ECO:0000256" key="1">
    <source>
        <dbReference type="SAM" id="Phobius"/>
    </source>
</evidence>
<dbReference type="AlphaFoldDB" id="A0A931HTP3"/>
<proteinExistence type="predicted"/>
<dbReference type="RefSeq" id="WP_197315801.1">
    <property type="nucleotide sequence ID" value="NZ_JADZSC010000001.1"/>
</dbReference>
<keyword evidence="1" id="KW-0812">Transmembrane</keyword>
<feature type="domain" description="Urease accessory protein UreH-like transmembrane" evidence="2">
    <location>
        <begin position="31"/>
        <end position="236"/>
    </location>
</feature>
<feature type="transmembrane region" description="Helical" evidence="1">
    <location>
        <begin position="181"/>
        <end position="205"/>
    </location>
</feature>
<evidence type="ECO:0000259" key="2">
    <source>
        <dbReference type="Pfam" id="PF13386"/>
    </source>
</evidence>
<feature type="transmembrane region" description="Helical" evidence="1">
    <location>
        <begin position="108"/>
        <end position="127"/>
    </location>
</feature>
<sequence length="243" mass="26987">MYQWFNQISSFFSEPFFNLANQWESIPIIFALLLGIVGSAAPCQMTGNIGAITLYGNSSLQKDIPWKHVFSFVAGKIVVFSLLGLAVWAVGNEIEKSFTQVIPWMRKLIGPFIILMGIYLAGIIKLSGMLRLGTISEKYFENYKWGSFLMGVSFTLAFCPTMFVLFFMTLMPVVFSSGYGAVLPAVFGIGTSLPLLLIVFLFWYLGLGGSVVRRSRKIGGIVQKVAGWVLIIIGVLDTLTYWI</sequence>
<protein>
    <submittedName>
        <fullName evidence="3">Sulfite exporter TauE/SafE family protein</fullName>
    </submittedName>
</protein>
<dbReference type="InterPro" id="IPR039447">
    <property type="entry name" value="UreH-like_TM_dom"/>
</dbReference>
<dbReference type="Proteomes" id="UP000614490">
    <property type="component" value="Unassembled WGS sequence"/>
</dbReference>
<feature type="transmembrane region" description="Helical" evidence="1">
    <location>
        <begin position="28"/>
        <end position="56"/>
    </location>
</feature>
<gene>
    <name evidence="3" type="ORF">H0267_03005</name>
</gene>
<dbReference type="InterPro" id="IPR051790">
    <property type="entry name" value="Cytochrome_c-biogenesis_DsbD"/>
</dbReference>
<name>A0A931HTP3_9BACI</name>
<reference evidence="3 4" key="1">
    <citation type="journal article" date="2005" name="Int. J. Syst. Evol. Microbiol.">
        <title>Halobacillus yeomjeoni sp. nov., isolated from a marine solar saltern in Korea.</title>
        <authorList>
            <person name="Yoon J.H."/>
            <person name="Kang S.J."/>
            <person name="Lee C.H."/>
            <person name="Oh H.W."/>
            <person name="Oh T.K."/>
        </authorList>
    </citation>
    <scope>NUCLEOTIDE SEQUENCE [LARGE SCALE GENOMIC DNA]</scope>
    <source>
        <strain evidence="3 4">KCTC 3957</strain>
    </source>
</reference>
<feature type="transmembrane region" description="Helical" evidence="1">
    <location>
        <begin position="68"/>
        <end position="88"/>
    </location>
</feature>
<dbReference type="Pfam" id="PF13386">
    <property type="entry name" value="DsbD_2"/>
    <property type="match status" value="1"/>
</dbReference>
<dbReference type="PANTHER" id="PTHR31272:SF4">
    <property type="entry name" value="CYTOCHROME C-TYPE BIOGENESIS PROTEIN HI_1454-RELATED"/>
    <property type="match status" value="1"/>
</dbReference>
<feature type="transmembrane region" description="Helical" evidence="1">
    <location>
        <begin position="225"/>
        <end position="242"/>
    </location>
</feature>
<dbReference type="PANTHER" id="PTHR31272">
    <property type="entry name" value="CYTOCHROME C-TYPE BIOGENESIS PROTEIN HI_1454-RELATED"/>
    <property type="match status" value="1"/>
</dbReference>
<evidence type="ECO:0000313" key="3">
    <source>
        <dbReference type="EMBL" id="MBH0229174.1"/>
    </source>
</evidence>
<organism evidence="3 4">
    <name type="scientific">Halobacillus yeomjeoni</name>
    <dbReference type="NCBI Taxonomy" id="311194"/>
    <lineage>
        <taxon>Bacteria</taxon>
        <taxon>Bacillati</taxon>
        <taxon>Bacillota</taxon>
        <taxon>Bacilli</taxon>
        <taxon>Bacillales</taxon>
        <taxon>Bacillaceae</taxon>
        <taxon>Halobacillus</taxon>
    </lineage>
</organism>
<dbReference type="EMBL" id="JADZSC010000001">
    <property type="protein sequence ID" value="MBH0229174.1"/>
    <property type="molecule type" value="Genomic_DNA"/>
</dbReference>
<evidence type="ECO:0000313" key="4">
    <source>
        <dbReference type="Proteomes" id="UP000614490"/>
    </source>
</evidence>
<keyword evidence="1" id="KW-1133">Transmembrane helix</keyword>
<feature type="transmembrane region" description="Helical" evidence="1">
    <location>
        <begin position="148"/>
        <end position="175"/>
    </location>
</feature>